<dbReference type="NCBIfam" id="TIGR02606">
    <property type="entry name" value="antidote_CC2985"/>
    <property type="match status" value="1"/>
</dbReference>
<dbReference type="Proteomes" id="UP000321058">
    <property type="component" value="Unassembled WGS sequence"/>
</dbReference>
<dbReference type="PANTHER" id="PTHR36582:SF2">
    <property type="entry name" value="ANTITOXIN PARD"/>
    <property type="match status" value="1"/>
</dbReference>
<sequence length="93" mass="10682">MAEIERLSVALPAPMAKSVREAVENGEYASTSEVIRDALRLWEARRHLRERDVAVLRHRWDEGKTSGRAGRLDVKRVLAEEQATFKGRTRRRG</sequence>
<dbReference type="OrthoDB" id="514770at2"/>
<dbReference type="CDD" id="cd22231">
    <property type="entry name" value="RHH_NikR_HicB-like"/>
    <property type="match status" value="1"/>
</dbReference>
<dbReference type="PANTHER" id="PTHR36582">
    <property type="entry name" value="ANTITOXIN PARD"/>
    <property type="match status" value="1"/>
</dbReference>
<dbReference type="SUPFAM" id="SSF47598">
    <property type="entry name" value="Ribbon-helix-helix"/>
    <property type="match status" value="1"/>
</dbReference>
<reference evidence="3 4" key="1">
    <citation type="submission" date="2019-07" db="EMBL/GenBank/DDBJ databases">
        <title>Whole genome shotgun sequence of Reyranella soli NBRC 108950.</title>
        <authorList>
            <person name="Hosoyama A."/>
            <person name="Uohara A."/>
            <person name="Ohji S."/>
            <person name="Ichikawa N."/>
        </authorList>
    </citation>
    <scope>NUCLEOTIDE SEQUENCE [LARGE SCALE GENOMIC DNA]</scope>
    <source>
        <strain evidence="3 4">NBRC 108950</strain>
    </source>
</reference>
<accession>A0A512N826</accession>
<protein>
    <submittedName>
        <fullName evidence="3">Transcriptional regulator</fullName>
    </submittedName>
</protein>
<dbReference type="AlphaFoldDB" id="A0A512N826"/>
<evidence type="ECO:0000313" key="3">
    <source>
        <dbReference type="EMBL" id="GEP55134.1"/>
    </source>
</evidence>
<organism evidence="3 4">
    <name type="scientific">Reyranella soli</name>
    <dbReference type="NCBI Taxonomy" id="1230389"/>
    <lineage>
        <taxon>Bacteria</taxon>
        <taxon>Pseudomonadati</taxon>
        <taxon>Pseudomonadota</taxon>
        <taxon>Alphaproteobacteria</taxon>
        <taxon>Hyphomicrobiales</taxon>
        <taxon>Reyranellaceae</taxon>
        <taxon>Reyranella</taxon>
    </lineage>
</organism>
<dbReference type="Pfam" id="PF03693">
    <property type="entry name" value="ParD_antitoxin"/>
    <property type="match status" value="1"/>
</dbReference>
<keyword evidence="2" id="KW-1277">Toxin-antitoxin system</keyword>
<comment type="similarity">
    <text evidence="1">Belongs to the ParD antitoxin family.</text>
</comment>
<dbReference type="Gene3D" id="6.10.10.120">
    <property type="entry name" value="Antitoxin ParD1-like"/>
    <property type="match status" value="1"/>
</dbReference>
<proteinExistence type="inferred from homology"/>
<dbReference type="InterPro" id="IPR038296">
    <property type="entry name" value="ParD_sf"/>
</dbReference>
<dbReference type="EMBL" id="BKAJ01000034">
    <property type="protein sequence ID" value="GEP55134.1"/>
    <property type="molecule type" value="Genomic_DNA"/>
</dbReference>
<evidence type="ECO:0000256" key="1">
    <source>
        <dbReference type="ARBA" id="ARBA00008580"/>
    </source>
</evidence>
<dbReference type="InterPro" id="IPR010985">
    <property type="entry name" value="Ribbon_hlx_hlx"/>
</dbReference>
<dbReference type="RefSeq" id="WP_147149237.1">
    <property type="nucleotide sequence ID" value="NZ_BKAJ01000034.1"/>
</dbReference>
<keyword evidence="4" id="KW-1185">Reference proteome</keyword>
<dbReference type="GO" id="GO:0006355">
    <property type="term" value="P:regulation of DNA-templated transcription"/>
    <property type="evidence" value="ECO:0007669"/>
    <property type="project" value="InterPro"/>
</dbReference>
<gene>
    <name evidence="3" type="ORF">RSO01_23000</name>
</gene>
<comment type="caution">
    <text evidence="3">The sequence shown here is derived from an EMBL/GenBank/DDBJ whole genome shotgun (WGS) entry which is preliminary data.</text>
</comment>
<dbReference type="InterPro" id="IPR022789">
    <property type="entry name" value="ParD"/>
</dbReference>
<evidence type="ECO:0000313" key="4">
    <source>
        <dbReference type="Proteomes" id="UP000321058"/>
    </source>
</evidence>
<evidence type="ECO:0000256" key="2">
    <source>
        <dbReference type="ARBA" id="ARBA00022649"/>
    </source>
</evidence>
<name>A0A512N826_9HYPH</name>